<name>A0ACC1YDI6_MELAZ</name>
<dbReference type="EMBL" id="CM051397">
    <property type="protein sequence ID" value="KAJ4721563.1"/>
    <property type="molecule type" value="Genomic_DNA"/>
</dbReference>
<keyword evidence="2" id="KW-1185">Reference proteome</keyword>
<evidence type="ECO:0000313" key="1">
    <source>
        <dbReference type="EMBL" id="KAJ4721563.1"/>
    </source>
</evidence>
<accession>A0ACC1YDI6</accession>
<evidence type="ECO:0000313" key="2">
    <source>
        <dbReference type="Proteomes" id="UP001164539"/>
    </source>
</evidence>
<proteinExistence type="predicted"/>
<protein>
    <submittedName>
        <fullName evidence="1">Protein CLP1-like</fullName>
    </submittedName>
</protein>
<dbReference type="Proteomes" id="UP001164539">
    <property type="component" value="Chromosome 4"/>
</dbReference>
<sequence>MLGWKDGETVPKQQQRTQMLLSWAAKQGWKPTSVDLDGGQGSITIPGCIAATPIELPIDPVEGIPLEMPLVYFFGHATPSNNVELYKVLVKELAQMLERQFTGNVESRAAGMVINTMGWIEGVGYEQNVLSQPRLRLGFGPISFHLVTSIIQLLGI</sequence>
<organism evidence="1 2">
    <name type="scientific">Melia azedarach</name>
    <name type="common">Chinaberry tree</name>
    <dbReference type="NCBI Taxonomy" id="155640"/>
    <lineage>
        <taxon>Eukaryota</taxon>
        <taxon>Viridiplantae</taxon>
        <taxon>Streptophyta</taxon>
        <taxon>Embryophyta</taxon>
        <taxon>Tracheophyta</taxon>
        <taxon>Spermatophyta</taxon>
        <taxon>Magnoliopsida</taxon>
        <taxon>eudicotyledons</taxon>
        <taxon>Gunneridae</taxon>
        <taxon>Pentapetalae</taxon>
        <taxon>rosids</taxon>
        <taxon>malvids</taxon>
        <taxon>Sapindales</taxon>
        <taxon>Meliaceae</taxon>
        <taxon>Melia</taxon>
    </lineage>
</organism>
<comment type="caution">
    <text evidence="1">The sequence shown here is derived from an EMBL/GenBank/DDBJ whole genome shotgun (WGS) entry which is preliminary data.</text>
</comment>
<reference evidence="1 2" key="1">
    <citation type="journal article" date="2023" name="Science">
        <title>Complex scaffold remodeling in plant triterpene biosynthesis.</title>
        <authorList>
            <person name="De La Pena R."/>
            <person name="Hodgson H."/>
            <person name="Liu J.C."/>
            <person name="Stephenson M.J."/>
            <person name="Martin A.C."/>
            <person name="Owen C."/>
            <person name="Harkess A."/>
            <person name="Leebens-Mack J."/>
            <person name="Jimenez L.E."/>
            <person name="Osbourn A."/>
            <person name="Sattely E.S."/>
        </authorList>
    </citation>
    <scope>NUCLEOTIDE SEQUENCE [LARGE SCALE GENOMIC DNA]</scope>
    <source>
        <strain evidence="2">cv. JPN11</strain>
        <tissue evidence="1">Leaf</tissue>
    </source>
</reference>
<gene>
    <name evidence="1" type="ORF">OWV82_009237</name>
</gene>